<protein>
    <submittedName>
        <fullName evidence="1">Uncharacterized protein</fullName>
    </submittedName>
</protein>
<sequence length="351" mass="39890">MASTESTLKGQVAEEPTSKYKSRTVIENIRLNKGFLSKATHEQIITNRFYSSRFCFLNGAIQNADDLRYTQENVLGYKRVLGFTLLPDCLIIETNEDNFTRANMGSICAAGRRSQKSNETRNNIGEKGPLFDCDNEENRFGIVISLDSDFIGIFLGMTTRFTLSVSDYNDSAYEKSGDEVCRLPDSVLLYLEQLEYIRFSIFLLNGSEQNIEIKKASAGQMSITLISLLKGPSAMSLKDLLEDFRSPHRKEAVVEFAFPEDPKSKTPILSKHGQRVFAYLPLSRRSKPQVGTTRVDKVEQNSYEHYVSNLFLNFCFLSVYWTSDLSFQYNLTLPPLLAERMKIITPGTRLF</sequence>
<dbReference type="AlphaFoldDB" id="A0A9P4KJ40"/>
<dbReference type="PANTHER" id="PTHR32387">
    <property type="entry name" value="WU:FJ29H11"/>
    <property type="match status" value="1"/>
</dbReference>
<name>A0A9P4KJ40_9PLEO</name>
<gene>
    <name evidence="1" type="ORF">CC78DRAFT_576842</name>
</gene>
<comment type="caution">
    <text evidence="1">The sequence shown here is derived from an EMBL/GenBank/DDBJ whole genome shotgun (WGS) entry which is preliminary data.</text>
</comment>
<dbReference type="OrthoDB" id="1262810at2759"/>
<accession>A0A9P4KJ40</accession>
<keyword evidence="2" id="KW-1185">Reference proteome</keyword>
<dbReference type="Proteomes" id="UP000800093">
    <property type="component" value="Unassembled WGS sequence"/>
</dbReference>
<evidence type="ECO:0000313" key="1">
    <source>
        <dbReference type="EMBL" id="KAF2267829.1"/>
    </source>
</evidence>
<reference evidence="2" key="1">
    <citation type="journal article" date="2020" name="Stud. Mycol.">
        <title>101 Dothideomycetes genomes: A test case for predicting lifestyles and emergence of pathogens.</title>
        <authorList>
            <person name="Haridas S."/>
            <person name="Albert R."/>
            <person name="Binder M."/>
            <person name="Bloem J."/>
            <person name="LaButti K."/>
            <person name="Salamov A."/>
            <person name="Andreopoulos B."/>
            <person name="Baker S."/>
            <person name="Barry K."/>
            <person name="Bills G."/>
            <person name="Bluhm B."/>
            <person name="Cannon C."/>
            <person name="Castanera R."/>
            <person name="Culley D."/>
            <person name="Daum C."/>
            <person name="Ezra D."/>
            <person name="Gonzalez J."/>
            <person name="Henrissat B."/>
            <person name="Kuo A."/>
            <person name="Liang C."/>
            <person name="Lipzen A."/>
            <person name="Lutzoni F."/>
            <person name="Magnuson J."/>
            <person name="Mondo S."/>
            <person name="Nolan M."/>
            <person name="Ohm R."/>
            <person name="Pangilinan J."/>
            <person name="Park H.-J."/>
            <person name="Ramirez L."/>
            <person name="Alfaro M."/>
            <person name="Sun H."/>
            <person name="Tritt A."/>
            <person name="Yoshinaga Y."/>
            <person name="Zwiers L.-H."/>
            <person name="Turgeon B."/>
            <person name="Goodwin S."/>
            <person name="Spatafora J."/>
            <person name="Crous P."/>
            <person name="Grigoriev I."/>
        </authorList>
    </citation>
    <scope>NUCLEOTIDE SEQUENCE [LARGE SCALE GENOMIC DNA]</scope>
    <source>
        <strain evidence="2">CBS 304.66</strain>
    </source>
</reference>
<evidence type="ECO:0000313" key="2">
    <source>
        <dbReference type="Proteomes" id="UP000800093"/>
    </source>
</evidence>
<dbReference type="PANTHER" id="PTHR32387:SF0">
    <property type="entry name" value="PROTEIN NO VEIN"/>
    <property type="match status" value="1"/>
</dbReference>
<proteinExistence type="predicted"/>
<organism evidence="1 2">
    <name type="scientific">Lojkania enalia</name>
    <dbReference type="NCBI Taxonomy" id="147567"/>
    <lineage>
        <taxon>Eukaryota</taxon>
        <taxon>Fungi</taxon>
        <taxon>Dikarya</taxon>
        <taxon>Ascomycota</taxon>
        <taxon>Pezizomycotina</taxon>
        <taxon>Dothideomycetes</taxon>
        <taxon>Pleosporomycetidae</taxon>
        <taxon>Pleosporales</taxon>
        <taxon>Pleosporales incertae sedis</taxon>
        <taxon>Lojkania</taxon>
    </lineage>
</organism>
<dbReference type="EMBL" id="ML986589">
    <property type="protein sequence ID" value="KAF2267829.1"/>
    <property type="molecule type" value="Genomic_DNA"/>
</dbReference>
<dbReference type="InterPro" id="IPR052957">
    <property type="entry name" value="Auxin_embryo_med"/>
</dbReference>